<evidence type="ECO:0000313" key="3">
    <source>
        <dbReference type="EMBL" id="CAK0893961.1"/>
    </source>
</evidence>
<dbReference type="Gene3D" id="3.40.50.1170">
    <property type="entry name" value="L-asparaginase, N-terminal domain"/>
    <property type="match status" value="1"/>
</dbReference>
<dbReference type="Proteomes" id="UP001189429">
    <property type="component" value="Unassembled WGS sequence"/>
</dbReference>
<dbReference type="SUPFAM" id="SSF53774">
    <property type="entry name" value="Glutaminase/Asparaginase"/>
    <property type="match status" value="1"/>
</dbReference>
<comment type="caution">
    <text evidence="3">The sequence shown here is derived from an EMBL/GenBank/DDBJ whole genome shotgun (WGS) entry which is preliminary data.</text>
</comment>
<dbReference type="InterPro" id="IPR036152">
    <property type="entry name" value="Asp/glu_Ase-like_sf"/>
</dbReference>
<sequence length="156" mass="16682">MSYQHPTWHCTAWRLLVGAWRTPAGFSYSVTSACAKDSQEITDTDRESILDCCAKASASRVVVTHGTDTLVETASYLGRRHAELMPEKVVCITGAMRPERFVDSDAHFNMGVCFGALALAPPGVYVCMNGAVHPWAGAGRDLETGLFTGSAGAAAR</sequence>
<feature type="chain" id="PRO_5046374144" description="L-asparaginase N-terminal domain-containing protein" evidence="1">
    <location>
        <begin position="28"/>
        <end position="156"/>
    </location>
</feature>
<dbReference type="InterPro" id="IPR006034">
    <property type="entry name" value="Asparaginase/glutaminase-like"/>
</dbReference>
<keyword evidence="1" id="KW-0732">Signal</keyword>
<feature type="signal peptide" evidence="1">
    <location>
        <begin position="1"/>
        <end position="27"/>
    </location>
</feature>
<dbReference type="InterPro" id="IPR027474">
    <property type="entry name" value="L-asparaginase_N"/>
</dbReference>
<keyword evidence="4" id="KW-1185">Reference proteome</keyword>
<evidence type="ECO:0000259" key="2">
    <source>
        <dbReference type="Pfam" id="PF00710"/>
    </source>
</evidence>
<name>A0ABN9X3Q1_9DINO</name>
<dbReference type="EMBL" id="CAUYUJ010019835">
    <property type="protein sequence ID" value="CAK0893961.1"/>
    <property type="molecule type" value="Genomic_DNA"/>
</dbReference>
<organism evidence="3 4">
    <name type="scientific">Prorocentrum cordatum</name>
    <dbReference type="NCBI Taxonomy" id="2364126"/>
    <lineage>
        <taxon>Eukaryota</taxon>
        <taxon>Sar</taxon>
        <taxon>Alveolata</taxon>
        <taxon>Dinophyceae</taxon>
        <taxon>Prorocentrales</taxon>
        <taxon>Prorocentraceae</taxon>
        <taxon>Prorocentrum</taxon>
    </lineage>
</organism>
<proteinExistence type="predicted"/>
<gene>
    <name evidence="3" type="ORF">PCOR1329_LOCUS73155</name>
</gene>
<protein>
    <recommendedName>
        <fullName evidence="2">L-asparaginase N-terminal domain-containing protein</fullName>
    </recommendedName>
</protein>
<evidence type="ECO:0000256" key="1">
    <source>
        <dbReference type="SAM" id="SignalP"/>
    </source>
</evidence>
<reference evidence="3" key="1">
    <citation type="submission" date="2023-10" db="EMBL/GenBank/DDBJ databases">
        <authorList>
            <person name="Chen Y."/>
            <person name="Shah S."/>
            <person name="Dougan E. K."/>
            <person name="Thang M."/>
            <person name="Chan C."/>
        </authorList>
    </citation>
    <scope>NUCLEOTIDE SEQUENCE [LARGE SCALE GENOMIC DNA]</scope>
</reference>
<dbReference type="PIRSF" id="PIRSF500176">
    <property type="entry name" value="L_ASNase"/>
    <property type="match status" value="1"/>
</dbReference>
<feature type="domain" description="L-asparaginase N-terminal" evidence="2">
    <location>
        <begin position="28"/>
        <end position="133"/>
    </location>
</feature>
<dbReference type="PIRSF" id="PIRSF001220">
    <property type="entry name" value="L-ASNase_gatD"/>
    <property type="match status" value="1"/>
</dbReference>
<dbReference type="PROSITE" id="PS51732">
    <property type="entry name" value="ASN_GLN_ASE_3"/>
    <property type="match status" value="1"/>
</dbReference>
<accession>A0ABN9X3Q1</accession>
<dbReference type="InterPro" id="IPR037152">
    <property type="entry name" value="L-asparaginase_N_sf"/>
</dbReference>
<evidence type="ECO:0000313" key="4">
    <source>
        <dbReference type="Proteomes" id="UP001189429"/>
    </source>
</evidence>
<dbReference type="Pfam" id="PF00710">
    <property type="entry name" value="Asparaginase"/>
    <property type="match status" value="1"/>
</dbReference>